<feature type="coiled-coil region" evidence="1">
    <location>
        <begin position="284"/>
        <end position="318"/>
    </location>
</feature>
<sequence>MAARGDAREDDDAGVGVDDEATDVTALRSLLADVELTNLTHAKRIEGLTNENARLRRELIEASECAERAGEERERREVRWRRASEALGEKFSALERRVMDTELLARRRAEEAKMVKSEYDSVKRALDAANREIGKLQVETVGGRSAALESAQLDYEREKRRLAENVGLIREELDDAKRRVSVLEAHAREAKRVLGEALDEDFPERVDVSVAARRAANALNSFASSSALHKKPNSGALKNNDADGVQRQRRRASNYDEEDYALDAETEAALEEALTAARRWKSIAEREQNARNQTEEDLERMRVKLEECTTALNEMKVEKLESDKYEVEIESIVETLRDRINSLQDSL</sequence>
<keyword evidence="1" id="KW-0175">Coiled coil</keyword>
<proteinExistence type="predicted"/>
<feature type="region of interest" description="Disordered" evidence="2">
    <location>
        <begin position="226"/>
        <end position="257"/>
    </location>
</feature>
<organism evidence="3">
    <name type="scientific">Ostreococcus mediterraneus</name>
    <dbReference type="NCBI Taxonomy" id="1486918"/>
    <lineage>
        <taxon>Eukaryota</taxon>
        <taxon>Viridiplantae</taxon>
        <taxon>Chlorophyta</taxon>
        <taxon>Mamiellophyceae</taxon>
        <taxon>Mamiellales</taxon>
        <taxon>Bathycoccaceae</taxon>
        <taxon>Ostreococcus</taxon>
    </lineage>
</organism>
<feature type="coiled-coil region" evidence="1">
    <location>
        <begin position="112"/>
        <end position="193"/>
    </location>
</feature>
<dbReference type="AlphaFoldDB" id="A0A7S0KI65"/>
<feature type="coiled-coil region" evidence="1">
    <location>
        <begin position="38"/>
        <end position="72"/>
    </location>
</feature>
<name>A0A7S0KI65_9CHLO</name>
<evidence type="ECO:0000313" key="3">
    <source>
        <dbReference type="EMBL" id="CAD8580928.1"/>
    </source>
</evidence>
<dbReference type="EMBL" id="HBEW01003672">
    <property type="protein sequence ID" value="CAD8580928.1"/>
    <property type="molecule type" value="Transcribed_RNA"/>
</dbReference>
<protein>
    <submittedName>
        <fullName evidence="3">Uncharacterized protein</fullName>
    </submittedName>
</protein>
<reference evidence="3" key="1">
    <citation type="submission" date="2021-01" db="EMBL/GenBank/DDBJ databases">
        <authorList>
            <person name="Corre E."/>
            <person name="Pelletier E."/>
            <person name="Niang G."/>
            <person name="Scheremetjew M."/>
            <person name="Finn R."/>
            <person name="Kale V."/>
            <person name="Holt S."/>
            <person name="Cochrane G."/>
            <person name="Meng A."/>
            <person name="Brown T."/>
            <person name="Cohen L."/>
        </authorList>
    </citation>
    <scope>NUCLEOTIDE SEQUENCE</scope>
    <source>
        <strain evidence="3">Clade-D-RCC2572</strain>
    </source>
</reference>
<gene>
    <name evidence="3" type="ORF">OMED0929_LOCUS3059</name>
</gene>
<evidence type="ECO:0000256" key="2">
    <source>
        <dbReference type="SAM" id="MobiDB-lite"/>
    </source>
</evidence>
<accession>A0A7S0KI65</accession>
<evidence type="ECO:0000256" key="1">
    <source>
        <dbReference type="SAM" id="Coils"/>
    </source>
</evidence>